<evidence type="ECO:0000256" key="1">
    <source>
        <dbReference type="SAM" id="Phobius"/>
    </source>
</evidence>
<feature type="transmembrane region" description="Helical" evidence="1">
    <location>
        <begin position="56"/>
        <end position="76"/>
    </location>
</feature>
<proteinExistence type="predicted"/>
<accession>A0ABR2YT12</accession>
<dbReference type="Pfam" id="PF05684">
    <property type="entry name" value="DUF819"/>
    <property type="match status" value="1"/>
</dbReference>
<protein>
    <recommendedName>
        <fullName evidence="4">DUF819-domain-containing protein</fullName>
    </recommendedName>
</protein>
<dbReference type="PANTHER" id="PTHR34289">
    <property type="entry name" value="PROTEIN, PUTATIVE (DUF819)-RELATED"/>
    <property type="match status" value="1"/>
</dbReference>
<keyword evidence="1" id="KW-0812">Transmembrane</keyword>
<keyword evidence="3" id="KW-1185">Reference proteome</keyword>
<name>A0ABR2YT12_9CHLO</name>
<gene>
    <name evidence="2" type="ORF">WJX75_008687</name>
</gene>
<feature type="transmembrane region" description="Helical" evidence="1">
    <location>
        <begin position="138"/>
        <end position="160"/>
    </location>
</feature>
<keyword evidence="1" id="KW-0472">Membrane</keyword>
<reference evidence="2 3" key="1">
    <citation type="journal article" date="2024" name="Nat. Commun.">
        <title>Phylogenomics reveals the evolutionary origins of lichenization in chlorophyte algae.</title>
        <authorList>
            <person name="Puginier C."/>
            <person name="Libourel C."/>
            <person name="Otte J."/>
            <person name="Skaloud P."/>
            <person name="Haon M."/>
            <person name="Grisel S."/>
            <person name="Petersen M."/>
            <person name="Berrin J.G."/>
            <person name="Delaux P.M."/>
            <person name="Dal Grande F."/>
            <person name="Keller J."/>
        </authorList>
    </citation>
    <scope>NUCLEOTIDE SEQUENCE [LARGE SCALE GENOMIC DNA]</scope>
    <source>
        <strain evidence="2 3">SAG 216-7</strain>
    </source>
</reference>
<evidence type="ECO:0000313" key="2">
    <source>
        <dbReference type="EMBL" id="KAK9909865.1"/>
    </source>
</evidence>
<evidence type="ECO:0008006" key="4">
    <source>
        <dbReference type="Google" id="ProtNLM"/>
    </source>
</evidence>
<dbReference type="Proteomes" id="UP001491310">
    <property type="component" value="Unassembled WGS sequence"/>
</dbReference>
<sequence>MLAIIAGMTCSSVGLLPLQSPIYEAVWEFLMPLAAALLLLEANFTELLSVARTTTVAFSVAAFATIVGTFVAFALLGQKLGADGWKLSVHLALSISLGKLFRLPTQALLTASNAAVGGPATAAAMCTSRGWRKMVTPALLVGTLGYAIGTPIGMLVAFVLKNM</sequence>
<evidence type="ECO:0000313" key="3">
    <source>
        <dbReference type="Proteomes" id="UP001491310"/>
    </source>
</evidence>
<feature type="transmembrane region" description="Helical" evidence="1">
    <location>
        <begin position="25"/>
        <end position="44"/>
    </location>
</feature>
<organism evidence="2 3">
    <name type="scientific">Coccomyxa subellipsoidea</name>
    <dbReference type="NCBI Taxonomy" id="248742"/>
    <lineage>
        <taxon>Eukaryota</taxon>
        <taxon>Viridiplantae</taxon>
        <taxon>Chlorophyta</taxon>
        <taxon>core chlorophytes</taxon>
        <taxon>Trebouxiophyceae</taxon>
        <taxon>Trebouxiophyceae incertae sedis</taxon>
        <taxon>Coccomyxaceae</taxon>
        <taxon>Coccomyxa</taxon>
    </lineage>
</organism>
<keyword evidence="1" id="KW-1133">Transmembrane helix</keyword>
<comment type="caution">
    <text evidence="2">The sequence shown here is derived from an EMBL/GenBank/DDBJ whole genome shotgun (WGS) entry which is preliminary data.</text>
</comment>
<dbReference type="InterPro" id="IPR008537">
    <property type="entry name" value="DUF819"/>
</dbReference>
<dbReference type="PANTHER" id="PTHR34289:SF8">
    <property type="entry name" value="DUF819 DOMAIN-CONTAINING PROTEIN"/>
    <property type="match status" value="1"/>
</dbReference>
<dbReference type="EMBL" id="JALJOT010000006">
    <property type="protein sequence ID" value="KAK9909865.1"/>
    <property type="molecule type" value="Genomic_DNA"/>
</dbReference>